<dbReference type="InterPro" id="IPR056303">
    <property type="entry name" value="AMIN-like"/>
</dbReference>
<dbReference type="EMBL" id="JAHBOH010000002">
    <property type="protein sequence ID" value="MBT0995384.1"/>
    <property type="molecule type" value="Genomic_DNA"/>
</dbReference>
<sequence length="221" mass="22591">MVLALAAGLTLVGCEAGDPTGAGDGPTAPATAPSSDGATDRATPAEPTPAEPTSAEPTSTEPTSTDPTSTDPTSAEPDGGPFADPGTVLEQDADGGVLTVVDVRTGRHDGFERVVYELAGTGLPGWRVEYVEEAVDDPSGEVVDVPGPATLQVVVTGTAYPDETGHDELARDVAGAGAVLEVTRPLTFEGASQSFVGLDERRPFRVTLLRDPARVVLDVRT</sequence>
<dbReference type="Pfam" id="PF24837">
    <property type="entry name" value="AMIN-like"/>
    <property type="match status" value="1"/>
</dbReference>
<keyword evidence="4" id="KW-1185">Reference proteome</keyword>
<feature type="domain" description="AMIN-like" evidence="2">
    <location>
        <begin position="99"/>
        <end position="220"/>
    </location>
</feature>
<feature type="region of interest" description="Disordered" evidence="1">
    <location>
        <begin position="1"/>
        <end position="93"/>
    </location>
</feature>
<accession>A0ABS5U1V6</accession>
<gene>
    <name evidence="3" type="ORF">KIN34_13930</name>
</gene>
<proteinExistence type="predicted"/>
<feature type="compositionally biased region" description="Low complexity" evidence="1">
    <location>
        <begin position="51"/>
        <end position="78"/>
    </location>
</feature>
<feature type="compositionally biased region" description="Low complexity" evidence="1">
    <location>
        <begin position="1"/>
        <end position="45"/>
    </location>
</feature>
<reference evidence="3 4" key="1">
    <citation type="submission" date="2021-05" db="EMBL/GenBank/DDBJ databases">
        <title>Description of Cellulomonas sp. DKR-3 sp. nov.</title>
        <authorList>
            <person name="Dahal R.H."/>
            <person name="Chaudhary D.K."/>
        </authorList>
    </citation>
    <scope>NUCLEOTIDE SEQUENCE [LARGE SCALE GENOMIC DNA]</scope>
    <source>
        <strain evidence="3 4">DKR-3</strain>
    </source>
</reference>
<comment type="caution">
    <text evidence="3">The sequence shown here is derived from an EMBL/GenBank/DDBJ whole genome shotgun (WGS) entry which is preliminary data.</text>
</comment>
<evidence type="ECO:0000256" key="1">
    <source>
        <dbReference type="SAM" id="MobiDB-lite"/>
    </source>
</evidence>
<dbReference type="Proteomes" id="UP000722125">
    <property type="component" value="Unassembled WGS sequence"/>
</dbReference>
<protein>
    <recommendedName>
        <fullName evidence="2">AMIN-like domain-containing protein</fullName>
    </recommendedName>
</protein>
<evidence type="ECO:0000313" key="3">
    <source>
        <dbReference type="EMBL" id="MBT0995384.1"/>
    </source>
</evidence>
<name>A0ABS5U1V6_9CELL</name>
<organism evidence="3 4">
    <name type="scientific">Cellulomonas fulva</name>
    <dbReference type="NCBI Taxonomy" id="2835530"/>
    <lineage>
        <taxon>Bacteria</taxon>
        <taxon>Bacillati</taxon>
        <taxon>Actinomycetota</taxon>
        <taxon>Actinomycetes</taxon>
        <taxon>Micrococcales</taxon>
        <taxon>Cellulomonadaceae</taxon>
        <taxon>Cellulomonas</taxon>
    </lineage>
</organism>
<evidence type="ECO:0000259" key="2">
    <source>
        <dbReference type="Pfam" id="PF24837"/>
    </source>
</evidence>
<evidence type="ECO:0000313" key="4">
    <source>
        <dbReference type="Proteomes" id="UP000722125"/>
    </source>
</evidence>
<dbReference type="RefSeq" id="WP_214352295.1">
    <property type="nucleotide sequence ID" value="NZ_JAHBOH010000002.1"/>
</dbReference>